<dbReference type="InParanoid" id="A0A0G4EPG3"/>
<dbReference type="Pfam" id="PF00551">
    <property type="entry name" value="Formyl_trans_N"/>
    <property type="match status" value="1"/>
</dbReference>
<dbReference type="Proteomes" id="UP000041254">
    <property type="component" value="Unassembled WGS sequence"/>
</dbReference>
<dbReference type="GO" id="GO:0004479">
    <property type="term" value="F:methionyl-tRNA formyltransferase activity"/>
    <property type="evidence" value="ECO:0007669"/>
    <property type="project" value="UniProtKB-EC"/>
</dbReference>
<dbReference type="OMA" id="GASPIHE"/>
<evidence type="ECO:0000256" key="4">
    <source>
        <dbReference type="ARBA" id="ARBA00022679"/>
    </source>
</evidence>
<dbReference type="InterPro" id="IPR011034">
    <property type="entry name" value="Formyl_transferase-like_C_sf"/>
</dbReference>
<keyword evidence="6" id="KW-0732">Signal</keyword>
<feature type="domain" description="Formyl transferase N-terminal" evidence="7">
    <location>
        <begin position="63"/>
        <end position="244"/>
    </location>
</feature>
<evidence type="ECO:0000313" key="9">
    <source>
        <dbReference type="EMBL" id="CEL99145.1"/>
    </source>
</evidence>
<dbReference type="InterPro" id="IPR005793">
    <property type="entry name" value="Formyl_trans_C"/>
</dbReference>
<dbReference type="AlphaFoldDB" id="A0A0G4EPG3"/>
<dbReference type="SUPFAM" id="SSF50486">
    <property type="entry name" value="FMT C-terminal domain-like"/>
    <property type="match status" value="1"/>
</dbReference>
<name>A0A0G4EPG3_VITBC</name>
<dbReference type="OrthoDB" id="10268103at2759"/>
<evidence type="ECO:0000256" key="5">
    <source>
        <dbReference type="ARBA" id="ARBA00022917"/>
    </source>
</evidence>
<evidence type="ECO:0000256" key="3">
    <source>
        <dbReference type="ARBA" id="ARBA00014185"/>
    </source>
</evidence>
<reference evidence="9 10" key="1">
    <citation type="submission" date="2014-11" db="EMBL/GenBank/DDBJ databases">
        <authorList>
            <person name="Zhu J."/>
            <person name="Qi W."/>
            <person name="Song R."/>
        </authorList>
    </citation>
    <scope>NUCLEOTIDE SEQUENCE [LARGE SCALE GENOMIC DNA]</scope>
</reference>
<dbReference type="InterPro" id="IPR002376">
    <property type="entry name" value="Formyl_transf_N"/>
</dbReference>
<dbReference type="GO" id="GO:0005739">
    <property type="term" value="C:mitochondrion"/>
    <property type="evidence" value="ECO:0007669"/>
    <property type="project" value="TreeGrafter"/>
</dbReference>
<dbReference type="Pfam" id="PF02911">
    <property type="entry name" value="Formyl_trans_C"/>
    <property type="match status" value="1"/>
</dbReference>
<dbReference type="STRING" id="1169540.A0A0G4EPG3"/>
<dbReference type="InterPro" id="IPR005794">
    <property type="entry name" value="Fmt"/>
</dbReference>
<evidence type="ECO:0000256" key="1">
    <source>
        <dbReference type="ARBA" id="ARBA00010699"/>
    </source>
</evidence>
<evidence type="ECO:0000256" key="6">
    <source>
        <dbReference type="SAM" id="SignalP"/>
    </source>
</evidence>
<dbReference type="FunCoup" id="A0A0G4EPG3">
    <property type="interactions" value="33"/>
</dbReference>
<dbReference type="Gene3D" id="3.40.50.12230">
    <property type="match status" value="1"/>
</dbReference>
<keyword evidence="5" id="KW-0648">Protein biosynthesis</keyword>
<dbReference type="InterPro" id="IPR036477">
    <property type="entry name" value="Formyl_transf_N_sf"/>
</dbReference>
<dbReference type="PANTHER" id="PTHR11138:SF5">
    <property type="entry name" value="METHIONYL-TRNA FORMYLTRANSFERASE, MITOCHONDRIAL"/>
    <property type="match status" value="1"/>
</dbReference>
<dbReference type="InterPro" id="IPR041711">
    <property type="entry name" value="Met-tRNA-FMT_N"/>
</dbReference>
<feature type="domain" description="Formyl transferase C-terminal" evidence="8">
    <location>
        <begin position="270"/>
        <end position="395"/>
    </location>
</feature>
<evidence type="ECO:0000256" key="2">
    <source>
        <dbReference type="ARBA" id="ARBA00012261"/>
    </source>
</evidence>
<dbReference type="EC" id="2.1.2.9" evidence="2"/>
<dbReference type="PANTHER" id="PTHR11138">
    <property type="entry name" value="METHIONYL-TRNA FORMYLTRANSFERASE"/>
    <property type="match status" value="1"/>
</dbReference>
<dbReference type="CDD" id="cd08646">
    <property type="entry name" value="FMT_core_Met-tRNA-FMT_N"/>
    <property type="match status" value="1"/>
</dbReference>
<sequence>MECWPSASALLYCVVTLTVIPSSAFHLVQPPPFYLKAAGTARSRVSSLASASTEGAEGVVRRKVVFLGTPDVAALCLQRIHKAAQEDSSGFDLMGVVTNPPAPVGRKRTVVPSPVQAYAEENGLPVWAPDKPSDEAFLNEMEALSPDLCITAAYGGFLPQRFLDIPEYGTLNIHPSLLPKYRGAAPVQRALEAGEAVTGVSVVRTVLKMDAGPVLKQIEYPLTGDETCPQLLHTLFELGTDALLDLLPSVWRREAPAQPQDESLATKARKLTADEGELRFNRETAASAHNKIRAFSGWPGCWSEFTLTSGSDDDAPPQDTETLKMKLLSSRLLRGGPSSASDGNASSAPPSADRLIDLQGDALKIVCFDGSELGITQLQPQSRKAMGAKAFWNGLRGRLVRWVGAEG</sequence>
<gene>
    <name evidence="9" type="ORF">Vbra_2853</name>
</gene>
<dbReference type="SUPFAM" id="SSF53328">
    <property type="entry name" value="Formyltransferase"/>
    <property type="match status" value="1"/>
</dbReference>
<organism evidence="9 10">
    <name type="scientific">Vitrella brassicaformis (strain CCMP3155)</name>
    <dbReference type="NCBI Taxonomy" id="1169540"/>
    <lineage>
        <taxon>Eukaryota</taxon>
        <taxon>Sar</taxon>
        <taxon>Alveolata</taxon>
        <taxon>Colpodellida</taxon>
        <taxon>Vitrellaceae</taxon>
        <taxon>Vitrella</taxon>
    </lineage>
</organism>
<dbReference type="NCBIfam" id="TIGR00460">
    <property type="entry name" value="fmt"/>
    <property type="match status" value="1"/>
</dbReference>
<evidence type="ECO:0000259" key="8">
    <source>
        <dbReference type="Pfam" id="PF02911"/>
    </source>
</evidence>
<dbReference type="PhylomeDB" id="A0A0G4EPG3"/>
<dbReference type="CDD" id="cd08704">
    <property type="entry name" value="Met_tRNA_FMT_C"/>
    <property type="match status" value="1"/>
</dbReference>
<protein>
    <recommendedName>
        <fullName evidence="3">Methionyl-tRNA formyltransferase, mitochondrial</fullName>
        <ecNumber evidence="2">2.1.2.9</ecNumber>
    </recommendedName>
</protein>
<evidence type="ECO:0000259" key="7">
    <source>
        <dbReference type="Pfam" id="PF00551"/>
    </source>
</evidence>
<keyword evidence="10" id="KW-1185">Reference proteome</keyword>
<dbReference type="InterPro" id="IPR044135">
    <property type="entry name" value="Met-tRNA-FMT_C"/>
</dbReference>
<feature type="chain" id="PRO_5005187409" description="Methionyl-tRNA formyltransferase, mitochondrial" evidence="6">
    <location>
        <begin position="25"/>
        <end position="407"/>
    </location>
</feature>
<keyword evidence="4" id="KW-0808">Transferase</keyword>
<dbReference type="EMBL" id="CDMY01000275">
    <property type="protein sequence ID" value="CEL99145.1"/>
    <property type="molecule type" value="Genomic_DNA"/>
</dbReference>
<feature type="signal peptide" evidence="6">
    <location>
        <begin position="1"/>
        <end position="24"/>
    </location>
</feature>
<dbReference type="HAMAP" id="MF_00182">
    <property type="entry name" value="Formyl_trans"/>
    <property type="match status" value="1"/>
</dbReference>
<comment type="similarity">
    <text evidence="1">Belongs to the Fmt family.</text>
</comment>
<accession>A0A0G4EPG3</accession>
<evidence type="ECO:0000313" key="10">
    <source>
        <dbReference type="Proteomes" id="UP000041254"/>
    </source>
</evidence>
<proteinExistence type="inferred from homology"/>
<dbReference type="VEuPathDB" id="CryptoDB:Vbra_2853"/>